<dbReference type="Proteomes" id="UP000597507">
    <property type="component" value="Unassembled WGS sequence"/>
</dbReference>
<sequence length="250" mass="27544">MPLRGSDSTGKERHRTMACILLIHGAYTGGWVWSRVAAELRAAGHHVLAPSLDGCAERAHLIRPGITTESQAEELAGLLFHEDLREVVLVGTSTGGMVLCRLAEIARARVGRLVFADALALRDGERVADIVRRPTAVSTALTTGPSREDAEGRLFAELEPGLRAWTLARYRQHPIAAMEAPVRLERFWDLPWPNSTVIWCRRSANPPQAHQRRTAESLNARWLELDTGHYPMLTEPVALARMILAGEGEG</sequence>
<evidence type="ECO:0000259" key="1">
    <source>
        <dbReference type="Pfam" id="PF12697"/>
    </source>
</evidence>
<dbReference type="InterPro" id="IPR052897">
    <property type="entry name" value="Sec-Metab_Biosynth_Hydrolase"/>
</dbReference>
<name>A0A8J2Z8K3_9PROT</name>
<protein>
    <submittedName>
        <fullName evidence="2">Esterase</fullName>
    </submittedName>
</protein>
<keyword evidence="3" id="KW-1185">Reference proteome</keyword>
<accession>A0A8J2Z8K3</accession>
<comment type="caution">
    <text evidence="2">The sequence shown here is derived from an EMBL/GenBank/DDBJ whole genome shotgun (WGS) entry which is preliminary data.</text>
</comment>
<dbReference type="SUPFAM" id="SSF53474">
    <property type="entry name" value="alpha/beta-Hydrolases"/>
    <property type="match status" value="1"/>
</dbReference>
<gene>
    <name evidence="2" type="ORF">GCM10010964_07810</name>
</gene>
<organism evidence="2 3">
    <name type="scientific">Caldovatus sediminis</name>
    <dbReference type="NCBI Taxonomy" id="2041189"/>
    <lineage>
        <taxon>Bacteria</taxon>
        <taxon>Pseudomonadati</taxon>
        <taxon>Pseudomonadota</taxon>
        <taxon>Alphaproteobacteria</taxon>
        <taxon>Acetobacterales</taxon>
        <taxon>Roseomonadaceae</taxon>
        <taxon>Caldovatus</taxon>
    </lineage>
</organism>
<dbReference type="Gene3D" id="3.40.50.1820">
    <property type="entry name" value="alpha/beta hydrolase"/>
    <property type="match status" value="1"/>
</dbReference>
<dbReference type="PANTHER" id="PTHR37017:SF11">
    <property type="entry name" value="ESTERASE_LIPASE_THIOESTERASE DOMAIN-CONTAINING PROTEIN"/>
    <property type="match status" value="1"/>
</dbReference>
<proteinExistence type="predicted"/>
<evidence type="ECO:0000313" key="2">
    <source>
        <dbReference type="EMBL" id="GGG22083.1"/>
    </source>
</evidence>
<dbReference type="PANTHER" id="PTHR37017">
    <property type="entry name" value="AB HYDROLASE-1 DOMAIN-CONTAINING PROTEIN-RELATED"/>
    <property type="match status" value="1"/>
</dbReference>
<dbReference type="EMBL" id="BMKS01000002">
    <property type="protein sequence ID" value="GGG22083.1"/>
    <property type="molecule type" value="Genomic_DNA"/>
</dbReference>
<dbReference type="AlphaFoldDB" id="A0A8J2Z8K3"/>
<feature type="domain" description="AB hydrolase-1" evidence="1">
    <location>
        <begin position="20"/>
        <end position="241"/>
    </location>
</feature>
<dbReference type="InterPro" id="IPR000073">
    <property type="entry name" value="AB_hydrolase_1"/>
</dbReference>
<dbReference type="Pfam" id="PF12697">
    <property type="entry name" value="Abhydrolase_6"/>
    <property type="match status" value="1"/>
</dbReference>
<dbReference type="InterPro" id="IPR029058">
    <property type="entry name" value="AB_hydrolase_fold"/>
</dbReference>
<evidence type="ECO:0000313" key="3">
    <source>
        <dbReference type="Proteomes" id="UP000597507"/>
    </source>
</evidence>
<reference evidence="2 3" key="1">
    <citation type="journal article" date="2014" name="Int. J. Syst. Evol. Microbiol.">
        <title>Complete genome sequence of Corynebacterium casei LMG S-19264T (=DSM 44701T), isolated from a smear-ripened cheese.</title>
        <authorList>
            <consortium name="US DOE Joint Genome Institute (JGI-PGF)"/>
            <person name="Walter F."/>
            <person name="Albersmeier A."/>
            <person name="Kalinowski J."/>
            <person name="Ruckert C."/>
        </authorList>
    </citation>
    <scope>NUCLEOTIDE SEQUENCE [LARGE SCALE GENOMIC DNA]</scope>
    <source>
        <strain evidence="2 3">CGMCC 1.16330</strain>
    </source>
</reference>